<proteinExistence type="predicted"/>
<name>A0A3D8SK50_9EURO</name>
<dbReference type="PROSITE" id="PS50088">
    <property type="entry name" value="ANK_REPEAT"/>
    <property type="match status" value="4"/>
</dbReference>
<dbReference type="PANTHER" id="PTHR24157">
    <property type="entry name" value="ANKYRIN REPEAT, SAM AND BASIC LEUCINE ZIPPER DOMAIN-CONTAINING PROTEIN 1"/>
    <property type="match status" value="1"/>
</dbReference>
<keyword evidence="4" id="KW-0732">Signal</keyword>
<feature type="repeat" description="ANK" evidence="1">
    <location>
        <begin position="1027"/>
        <end position="1059"/>
    </location>
</feature>
<dbReference type="SUPFAM" id="SSF48403">
    <property type="entry name" value="Ankyrin repeat"/>
    <property type="match status" value="1"/>
</dbReference>
<feature type="signal peptide" evidence="4">
    <location>
        <begin position="1"/>
        <end position="22"/>
    </location>
</feature>
<feature type="transmembrane region" description="Helical" evidence="3">
    <location>
        <begin position="238"/>
        <end position="257"/>
    </location>
</feature>
<dbReference type="Pfam" id="PF12796">
    <property type="entry name" value="Ank_2"/>
    <property type="match status" value="1"/>
</dbReference>
<accession>A0A3D8SK50</accession>
<dbReference type="InterPro" id="IPR036770">
    <property type="entry name" value="Ankyrin_rpt-contain_sf"/>
</dbReference>
<keyword evidence="3" id="KW-0472">Membrane</keyword>
<keyword evidence="3" id="KW-0812">Transmembrane</keyword>
<dbReference type="EMBL" id="PVWQ01000003">
    <property type="protein sequence ID" value="RDW86719.1"/>
    <property type="molecule type" value="Genomic_DNA"/>
</dbReference>
<evidence type="ECO:0000313" key="6">
    <source>
        <dbReference type="Proteomes" id="UP000256690"/>
    </source>
</evidence>
<feature type="repeat" description="ANK" evidence="1">
    <location>
        <begin position="1060"/>
        <end position="1092"/>
    </location>
</feature>
<feature type="repeat" description="ANK" evidence="1">
    <location>
        <begin position="994"/>
        <end position="1026"/>
    </location>
</feature>
<feature type="transmembrane region" description="Helical" evidence="3">
    <location>
        <begin position="323"/>
        <end position="343"/>
    </location>
</feature>
<feature type="chain" id="PRO_5017815885" evidence="4">
    <location>
        <begin position="23"/>
        <end position="1149"/>
    </location>
</feature>
<dbReference type="Gene3D" id="1.25.40.20">
    <property type="entry name" value="Ankyrin repeat-containing domain"/>
    <property type="match status" value="1"/>
</dbReference>
<protein>
    <submittedName>
        <fullName evidence="5">Uncharacterized protein</fullName>
    </submittedName>
</protein>
<dbReference type="STRING" id="1810919.A0A3D8SK50"/>
<dbReference type="RefSeq" id="XP_026606243.1">
    <property type="nucleotide sequence ID" value="XM_026745377.1"/>
</dbReference>
<dbReference type="GeneID" id="38113731"/>
<feature type="transmembrane region" description="Helical" evidence="3">
    <location>
        <begin position="194"/>
        <end position="218"/>
    </location>
</feature>
<gene>
    <name evidence="5" type="ORF">DSM5745_03361</name>
</gene>
<feature type="transmembrane region" description="Helical" evidence="3">
    <location>
        <begin position="62"/>
        <end position="83"/>
    </location>
</feature>
<comment type="caution">
    <text evidence="5">The sequence shown here is derived from an EMBL/GenBank/DDBJ whole genome shotgun (WGS) entry which is preliminary data.</text>
</comment>
<dbReference type="InterPro" id="IPR002110">
    <property type="entry name" value="Ankyrin_rpt"/>
</dbReference>
<keyword evidence="6" id="KW-1185">Reference proteome</keyword>
<evidence type="ECO:0000256" key="4">
    <source>
        <dbReference type="SAM" id="SignalP"/>
    </source>
</evidence>
<feature type="repeat" description="ANK" evidence="1">
    <location>
        <begin position="1093"/>
        <end position="1125"/>
    </location>
</feature>
<dbReference type="OrthoDB" id="7464126at2759"/>
<feature type="compositionally biased region" description="Low complexity" evidence="2">
    <location>
        <begin position="420"/>
        <end position="435"/>
    </location>
</feature>
<evidence type="ECO:0000256" key="2">
    <source>
        <dbReference type="SAM" id="MobiDB-lite"/>
    </source>
</evidence>
<organism evidence="5 6">
    <name type="scientific">Aspergillus mulundensis</name>
    <dbReference type="NCBI Taxonomy" id="1810919"/>
    <lineage>
        <taxon>Eukaryota</taxon>
        <taxon>Fungi</taxon>
        <taxon>Dikarya</taxon>
        <taxon>Ascomycota</taxon>
        <taxon>Pezizomycotina</taxon>
        <taxon>Eurotiomycetes</taxon>
        <taxon>Eurotiomycetidae</taxon>
        <taxon>Eurotiales</taxon>
        <taxon>Aspergillaceae</taxon>
        <taxon>Aspergillus</taxon>
        <taxon>Aspergillus subgen. Nidulantes</taxon>
    </lineage>
</organism>
<feature type="region of interest" description="Disordered" evidence="2">
    <location>
        <begin position="419"/>
        <end position="439"/>
    </location>
</feature>
<evidence type="ECO:0000313" key="5">
    <source>
        <dbReference type="EMBL" id="RDW86719.1"/>
    </source>
</evidence>
<dbReference type="Proteomes" id="UP000256690">
    <property type="component" value="Unassembled WGS sequence"/>
</dbReference>
<sequence>MPSMLWQYLLLTTLFWTASVRAQGWEDFADNFATDLAPLVALFGERLTKQFLAESTSRLDNLIFALCPLGILTAVVSVIRICGNSSLRAFVGRANEAPGEAENELLSCVSEGTAELFNDGGISRVFGRPRILEVVVWEEQGSYELGTLRDALEVGAWSTQGEVVQTEKGLLSLPELDIPNLSLNKGIERRGPGWFYAAALLGVILQGGTLVYAGLTVFWYSGIFGNDDGSSESYALPFYLYGSISLSVGMFLCAFLIERSSSESYLQSEKPSKLYWLQPGRQKIGEQDFGAFLAVDESPGSSTSKKPKYIKSVRGPPPRGKRALLVFTICVTMVGFVLQFVGLRGLHPSVIIADVGSTLLMAVVRTCLRTKRIGSDGNQFRKDDRELFSHNQQELDCFAYHLEKVKSFHLMSSPVHQSVRSRSGSCTTSQSSQISNRPSGLGAKLIRTRAKLAELTSCDRHPSMNWDDLPIRKVAQDLARTIEMTMEVVSGWKEVPSSTSSFELTFACHPDDDKSRGSLETYPIMLERSNDTFQWKVDSYELEAILGLWTFSLLKSDPGWLQHGLGRAVGLTKEEAKSPSTDLYFHKWIFRQREAIMVSHKMISFPEQNFGYFTGNDLDNKEILVVKTDNNLGVMAAQDVYIQFIMCILRGVKCLGGNVDIFPVSQNSFIAQSTSLDELVACFESGNLGSREDALLCIVPALNHLDILPELAGDTSTVRERVQKLTSDGNWDGAFSILQWLSRRSEGNEYERSVYELGLLCQRAMLTSTAGVRDTGFEIAKFLLQCDIRANFFEGLRNLRPSSWMNSHEPREWWTKFSSQLGWATWHIANRLNRQVIMDHIESIGLLNNPILETKTTCLNSTRPDVAQLMVLASLDPEFVVELQGDYQNGDDLYMAESLYWVNSNEQAALRYWLLARWAEYGKQFPHQAMKAFVRAAQSSKLAVATLCRQGADINAVGNERCTALMELVSTADKEGTRTLLEHGADVNACSTTNKLSSLGFAAIQGHADILYLLLDHGADLELRNLFGHTALQSACTENHLACATLLLERGANIESIATDGRTPLLLATVGGYLDIVKLLIERGANINATDSQGSTALMLAVTIQSEELVSFLLSMRADKNKGDDVGRTALAMAYERGYTSISAILEAA</sequence>
<evidence type="ECO:0000256" key="1">
    <source>
        <dbReference type="PROSITE-ProRule" id="PRU00023"/>
    </source>
</evidence>
<evidence type="ECO:0000256" key="3">
    <source>
        <dbReference type="SAM" id="Phobius"/>
    </source>
</evidence>
<dbReference type="Pfam" id="PF00023">
    <property type="entry name" value="Ank"/>
    <property type="match status" value="1"/>
</dbReference>
<keyword evidence="1" id="KW-0040">ANK repeat</keyword>
<dbReference type="SMART" id="SM00248">
    <property type="entry name" value="ANK"/>
    <property type="match status" value="5"/>
</dbReference>
<keyword evidence="3" id="KW-1133">Transmembrane helix</keyword>
<dbReference type="PROSITE" id="PS50297">
    <property type="entry name" value="ANK_REP_REGION"/>
    <property type="match status" value="3"/>
</dbReference>
<dbReference type="AlphaFoldDB" id="A0A3D8SK50"/>
<dbReference type="PANTHER" id="PTHR24157:SF3">
    <property type="entry name" value="ANKYRIN REPEAT, SAM AND BASIC LEUCINE ZIPPER DOMAIN-CONTAINING PROTEIN 1"/>
    <property type="match status" value="1"/>
</dbReference>
<reference evidence="5 6" key="1">
    <citation type="journal article" date="2018" name="IMA Fungus">
        <title>IMA Genome-F 9: Draft genome sequence of Annulohypoxylon stygium, Aspergillus mulundensis, Berkeleyomyces basicola (syn. Thielaviopsis basicola), Ceratocystis smalleyi, two Cercospora beticola strains, Coleophoma cylindrospora, Fusarium fracticaudum, Phialophora cf. hyalina, and Morchella septimelata.</title>
        <authorList>
            <person name="Wingfield B.D."/>
            <person name="Bills G.F."/>
            <person name="Dong Y."/>
            <person name="Huang W."/>
            <person name="Nel W.J."/>
            <person name="Swalarsk-Parry B.S."/>
            <person name="Vaghefi N."/>
            <person name="Wilken P.M."/>
            <person name="An Z."/>
            <person name="de Beer Z.W."/>
            <person name="De Vos L."/>
            <person name="Chen L."/>
            <person name="Duong T.A."/>
            <person name="Gao Y."/>
            <person name="Hammerbacher A."/>
            <person name="Kikkert J.R."/>
            <person name="Li Y."/>
            <person name="Li H."/>
            <person name="Li K."/>
            <person name="Li Q."/>
            <person name="Liu X."/>
            <person name="Ma X."/>
            <person name="Naidoo K."/>
            <person name="Pethybridge S.J."/>
            <person name="Sun J."/>
            <person name="Steenkamp E.T."/>
            <person name="van der Nest M.A."/>
            <person name="van Wyk S."/>
            <person name="Wingfield M.J."/>
            <person name="Xiong C."/>
            <person name="Yue Q."/>
            <person name="Zhang X."/>
        </authorList>
    </citation>
    <scope>NUCLEOTIDE SEQUENCE [LARGE SCALE GENOMIC DNA]</scope>
    <source>
        <strain evidence="5 6">DSM 5745</strain>
    </source>
</reference>